<dbReference type="SFLD" id="SFLDS00003">
    <property type="entry name" value="Haloacid_Dehalogenase"/>
    <property type="match status" value="1"/>
</dbReference>
<dbReference type="InterPro" id="IPR036412">
    <property type="entry name" value="HAD-like_sf"/>
</dbReference>
<dbReference type="Pfam" id="PF08282">
    <property type="entry name" value="Hydrolase_3"/>
    <property type="match status" value="1"/>
</dbReference>
<dbReference type="NCBIfam" id="TIGR00099">
    <property type="entry name" value="Cof-subfamily"/>
    <property type="match status" value="1"/>
</dbReference>
<dbReference type="Gene3D" id="3.30.1240.10">
    <property type="match status" value="1"/>
</dbReference>
<keyword evidence="2" id="KW-1185">Reference proteome</keyword>
<evidence type="ECO:0000313" key="2">
    <source>
        <dbReference type="Proteomes" id="UP000584587"/>
    </source>
</evidence>
<dbReference type="GO" id="GO:0000287">
    <property type="term" value="F:magnesium ion binding"/>
    <property type="evidence" value="ECO:0007669"/>
    <property type="project" value="TreeGrafter"/>
</dbReference>
<accession>A0A846TVP1</accession>
<dbReference type="AlphaFoldDB" id="A0A846TVP1"/>
<reference evidence="1 2" key="1">
    <citation type="submission" date="2020-04" db="EMBL/GenBank/DDBJ databases">
        <title>Complete genome sequence of Spiroplasma platyhelix ATCC 51748, an insect isolate.</title>
        <authorList>
            <person name="Green E.A."/>
            <person name="Klassen J.L."/>
        </authorList>
    </citation>
    <scope>NUCLEOTIDE SEQUENCE [LARGE SCALE GENOMIC DNA]</scope>
    <source>
        <strain evidence="1 2">PALS-1</strain>
    </source>
</reference>
<dbReference type="Proteomes" id="UP000584587">
    <property type="component" value="Unassembled WGS sequence"/>
</dbReference>
<dbReference type="GO" id="GO:0005829">
    <property type="term" value="C:cytosol"/>
    <property type="evidence" value="ECO:0007669"/>
    <property type="project" value="TreeGrafter"/>
</dbReference>
<dbReference type="PANTHER" id="PTHR10000">
    <property type="entry name" value="PHOSPHOSERINE PHOSPHATASE"/>
    <property type="match status" value="1"/>
</dbReference>
<evidence type="ECO:0000313" key="1">
    <source>
        <dbReference type="EMBL" id="NKE38212.1"/>
    </source>
</evidence>
<dbReference type="Gene3D" id="3.40.50.1000">
    <property type="entry name" value="HAD superfamily/HAD-like"/>
    <property type="match status" value="1"/>
</dbReference>
<comment type="caution">
    <text evidence="1">The sequence shown here is derived from an EMBL/GenBank/DDBJ whole genome shotgun (WGS) entry which is preliminary data.</text>
</comment>
<dbReference type="RefSeq" id="WP_168104690.1">
    <property type="nucleotide sequence ID" value="NZ_CP051215.1"/>
</dbReference>
<gene>
    <name evidence="1" type="ORF">HER12_00360</name>
</gene>
<dbReference type="CDD" id="cd07516">
    <property type="entry name" value="HAD_Pase"/>
    <property type="match status" value="1"/>
</dbReference>
<dbReference type="SFLD" id="SFLDG01140">
    <property type="entry name" value="C2.B:_Phosphomannomutase_and_P"/>
    <property type="match status" value="1"/>
</dbReference>
<dbReference type="InterPro" id="IPR006379">
    <property type="entry name" value="HAD-SF_hydro_IIB"/>
</dbReference>
<sequence>MSIKLIVLDLDGTLLKSKWKVHPENVAMIKRVYQEKPEVKVVIATGRAPISTIPHARACLINEKAGHIICYNGGSIIDLLNNKQEILFEKALSNEQGQKILNFAKENKLNIWGYATDNQTAYINHRSLKVLFVEYFNKLKVKKIKHNELPSFYKILLFCKNKKQVPKMLENLDQEKDLELATSSHSVIEVNPIGINKATAVEFLAKKWNIQPEEILACGDGMNDYKLLEWVKYGIAMDNAPDELKKIAYGITASNTEAGVAKAIQKYLFS</sequence>
<dbReference type="PROSITE" id="PS01229">
    <property type="entry name" value="COF_2"/>
    <property type="match status" value="1"/>
</dbReference>
<protein>
    <submittedName>
        <fullName evidence="1">HAD family phosphatase</fullName>
    </submittedName>
</protein>
<dbReference type="SUPFAM" id="SSF56784">
    <property type="entry name" value="HAD-like"/>
    <property type="match status" value="1"/>
</dbReference>
<dbReference type="InterPro" id="IPR023214">
    <property type="entry name" value="HAD_sf"/>
</dbReference>
<dbReference type="EMBL" id="JAAVVK010000001">
    <property type="protein sequence ID" value="NKE38212.1"/>
    <property type="molecule type" value="Genomic_DNA"/>
</dbReference>
<name>A0A846TVP1_9MOLU</name>
<dbReference type="InterPro" id="IPR000150">
    <property type="entry name" value="Cof"/>
</dbReference>
<dbReference type="NCBIfam" id="TIGR01484">
    <property type="entry name" value="HAD-SF-IIB"/>
    <property type="match status" value="1"/>
</dbReference>
<dbReference type="GO" id="GO:0016791">
    <property type="term" value="F:phosphatase activity"/>
    <property type="evidence" value="ECO:0007669"/>
    <property type="project" value="TreeGrafter"/>
</dbReference>
<proteinExistence type="predicted"/>
<organism evidence="1 2">
    <name type="scientific">Spiroplasma platyhelix PALS-1</name>
    <dbReference type="NCBI Taxonomy" id="1276218"/>
    <lineage>
        <taxon>Bacteria</taxon>
        <taxon>Bacillati</taxon>
        <taxon>Mycoplasmatota</taxon>
        <taxon>Mollicutes</taxon>
        <taxon>Entomoplasmatales</taxon>
        <taxon>Spiroplasmataceae</taxon>
        <taxon>Spiroplasma</taxon>
    </lineage>
</organism>
<dbReference type="PANTHER" id="PTHR10000:SF8">
    <property type="entry name" value="HAD SUPERFAMILY HYDROLASE-LIKE, TYPE 3"/>
    <property type="match status" value="1"/>
</dbReference>